<accession>A0A409VSW1</accession>
<reference evidence="3 4" key="1">
    <citation type="journal article" date="2018" name="Evol. Lett.">
        <title>Horizontal gene cluster transfer increased hallucinogenic mushroom diversity.</title>
        <authorList>
            <person name="Reynolds H.T."/>
            <person name="Vijayakumar V."/>
            <person name="Gluck-Thaler E."/>
            <person name="Korotkin H.B."/>
            <person name="Matheny P.B."/>
            <person name="Slot J.C."/>
        </authorList>
    </citation>
    <scope>NUCLEOTIDE SEQUENCE [LARGE SCALE GENOMIC DNA]</scope>
    <source>
        <strain evidence="3 4">2631</strain>
    </source>
</reference>
<evidence type="ECO:0000313" key="3">
    <source>
        <dbReference type="EMBL" id="PPQ69354.1"/>
    </source>
</evidence>
<dbReference type="Proteomes" id="UP000283269">
    <property type="component" value="Unassembled WGS sequence"/>
</dbReference>
<feature type="region of interest" description="Disordered" evidence="1">
    <location>
        <begin position="170"/>
        <end position="212"/>
    </location>
</feature>
<name>A0A409VSW1_PSICY</name>
<feature type="domain" description="DUF6699" evidence="2">
    <location>
        <begin position="329"/>
        <end position="461"/>
    </location>
</feature>
<evidence type="ECO:0000313" key="4">
    <source>
        <dbReference type="Proteomes" id="UP000283269"/>
    </source>
</evidence>
<protein>
    <recommendedName>
        <fullName evidence="2">DUF6699 domain-containing protein</fullName>
    </recommendedName>
</protein>
<organism evidence="3 4">
    <name type="scientific">Psilocybe cyanescens</name>
    <dbReference type="NCBI Taxonomy" id="93625"/>
    <lineage>
        <taxon>Eukaryota</taxon>
        <taxon>Fungi</taxon>
        <taxon>Dikarya</taxon>
        <taxon>Basidiomycota</taxon>
        <taxon>Agaricomycotina</taxon>
        <taxon>Agaricomycetes</taxon>
        <taxon>Agaricomycetidae</taxon>
        <taxon>Agaricales</taxon>
        <taxon>Agaricineae</taxon>
        <taxon>Strophariaceae</taxon>
        <taxon>Psilocybe</taxon>
    </lineage>
</organism>
<dbReference type="InParanoid" id="A0A409VSW1"/>
<evidence type="ECO:0000259" key="2">
    <source>
        <dbReference type="Pfam" id="PF20415"/>
    </source>
</evidence>
<dbReference type="EMBL" id="NHYD01003936">
    <property type="protein sequence ID" value="PPQ69354.1"/>
    <property type="molecule type" value="Genomic_DNA"/>
</dbReference>
<gene>
    <name evidence="3" type="ORF">CVT25_004746</name>
</gene>
<feature type="compositionally biased region" description="Polar residues" evidence="1">
    <location>
        <begin position="170"/>
        <end position="211"/>
    </location>
</feature>
<proteinExistence type="predicted"/>
<comment type="caution">
    <text evidence="3">The sequence shown here is derived from an EMBL/GenBank/DDBJ whole genome shotgun (WGS) entry which is preliminary data.</text>
</comment>
<evidence type="ECO:0000256" key="1">
    <source>
        <dbReference type="SAM" id="MobiDB-lite"/>
    </source>
</evidence>
<keyword evidence="4" id="KW-1185">Reference proteome</keyword>
<dbReference type="AlphaFoldDB" id="A0A409VSW1"/>
<dbReference type="STRING" id="93625.A0A409VSW1"/>
<dbReference type="OrthoDB" id="3144234at2759"/>
<feature type="region of interest" description="Disordered" evidence="1">
    <location>
        <begin position="336"/>
        <end position="355"/>
    </location>
</feature>
<dbReference type="InterPro" id="IPR046522">
    <property type="entry name" value="DUF6699"/>
</dbReference>
<dbReference type="Pfam" id="PF20415">
    <property type="entry name" value="DUF6699"/>
    <property type="match status" value="1"/>
</dbReference>
<feature type="compositionally biased region" description="Polar residues" evidence="1">
    <location>
        <begin position="346"/>
        <end position="355"/>
    </location>
</feature>
<sequence length="480" mass="52860">MRRPGANIDLAVEFTITEERAAMLVLPHGADRYDAKAYDKYKAYTMHHAKSWYEHLNQVEQRGARNGSLYLVTGCDKARSWGLAAGSPHQERTVGFNIAGGALASGTVGIHASWRNTGGVESRHYPPSITYTTENANQCVFARGFVIGINENFFKKMWAGTVRTEHMTSSSKNFPAISSSVPFQSPPGRSTSPATATNQPPSQSLADNSSPGELLHSEQDVVYFDNSDTMSDVVILDTSEYPKPLSGIDVIMVHDSDWITATTSDTGNIFTPDGTDYDQLTARVLERRFPAIRGAYAAPNPPVHLSGFTTHPLITYSQYPHSSTQPRPITWDISEPSEYARHPSDPSGNPLSRSDLSQLATKPAISTLHIVCDIFPSNWPIKVSRSSGVTIGDVLEAIHSTLIKPISMSDWDALSQKQETRVKAAFERRCRLAPDQDACRSQGVIRLDCLVEHTWFRGLSVSVETENTCIMSLGRQTQEK</sequence>